<organism evidence="1 2">
    <name type="scientific">Phocaeicola plebeius</name>
    <dbReference type="NCBI Taxonomy" id="310297"/>
    <lineage>
        <taxon>Bacteria</taxon>
        <taxon>Pseudomonadati</taxon>
        <taxon>Bacteroidota</taxon>
        <taxon>Bacteroidia</taxon>
        <taxon>Bacteroidales</taxon>
        <taxon>Bacteroidaceae</taxon>
        <taxon>Phocaeicola</taxon>
    </lineage>
</organism>
<proteinExistence type="predicted"/>
<accession>A0A3E4VZI6</accession>
<dbReference type="AlphaFoldDB" id="A0A3E4VZI6"/>
<evidence type="ECO:0000313" key="2">
    <source>
        <dbReference type="Proteomes" id="UP000260780"/>
    </source>
</evidence>
<gene>
    <name evidence="1" type="ORF">DXC17_14795</name>
</gene>
<name>A0A3E4VZI6_9BACT</name>
<evidence type="ECO:0000313" key="1">
    <source>
        <dbReference type="EMBL" id="RGM35387.1"/>
    </source>
</evidence>
<dbReference type="Proteomes" id="UP000260780">
    <property type="component" value="Unassembled WGS sequence"/>
</dbReference>
<dbReference type="EMBL" id="QSTF01000054">
    <property type="protein sequence ID" value="RGM35387.1"/>
    <property type="molecule type" value="Genomic_DNA"/>
</dbReference>
<protein>
    <submittedName>
        <fullName evidence="1">Uncharacterized protein</fullName>
    </submittedName>
</protein>
<reference evidence="1 2" key="1">
    <citation type="submission" date="2018-08" db="EMBL/GenBank/DDBJ databases">
        <title>A genome reference for cultivated species of the human gut microbiota.</title>
        <authorList>
            <person name="Zou Y."/>
            <person name="Xue W."/>
            <person name="Luo G."/>
        </authorList>
    </citation>
    <scope>NUCLEOTIDE SEQUENCE [LARGE SCALE GENOMIC DNA]</scope>
    <source>
        <strain evidence="1 2">OM08-14</strain>
    </source>
</reference>
<comment type="caution">
    <text evidence="1">The sequence shown here is derived from an EMBL/GenBank/DDBJ whole genome shotgun (WGS) entry which is preliminary data.</text>
</comment>
<sequence length="64" mass="7692">MMNKDITTLIYKGLYSHQTFIKNILLMKKGNRSGRPYAIWQMMIFSFGKCFDETMMRMYNIVIQ</sequence>